<protein>
    <submittedName>
        <fullName evidence="10">ATP-binding cassette subfamily B protein</fullName>
    </submittedName>
</protein>
<evidence type="ECO:0000256" key="7">
    <source>
        <dbReference type="SAM" id="Phobius"/>
    </source>
</evidence>
<feature type="transmembrane region" description="Helical" evidence="7">
    <location>
        <begin position="26"/>
        <end position="48"/>
    </location>
</feature>
<dbReference type="InterPro" id="IPR011527">
    <property type="entry name" value="ABC1_TM_dom"/>
</dbReference>
<dbReference type="PANTHER" id="PTHR24221">
    <property type="entry name" value="ATP-BINDING CASSETTE SUB-FAMILY B"/>
    <property type="match status" value="1"/>
</dbReference>
<keyword evidence="2 7" id="KW-0812">Transmembrane</keyword>
<dbReference type="InterPro" id="IPR003593">
    <property type="entry name" value="AAA+_ATPase"/>
</dbReference>
<dbReference type="RefSeq" id="WP_192742007.1">
    <property type="nucleotide sequence ID" value="NZ_JADBEJ010000001.1"/>
</dbReference>
<keyword evidence="5 7" id="KW-1133">Transmembrane helix</keyword>
<keyword evidence="4 10" id="KW-0067">ATP-binding</keyword>
<evidence type="ECO:0000259" key="9">
    <source>
        <dbReference type="PROSITE" id="PS50929"/>
    </source>
</evidence>
<dbReference type="InterPro" id="IPR036640">
    <property type="entry name" value="ABC1_TM_sf"/>
</dbReference>
<evidence type="ECO:0000256" key="2">
    <source>
        <dbReference type="ARBA" id="ARBA00022692"/>
    </source>
</evidence>
<evidence type="ECO:0000259" key="8">
    <source>
        <dbReference type="PROSITE" id="PS50893"/>
    </source>
</evidence>
<dbReference type="InterPro" id="IPR039421">
    <property type="entry name" value="Type_1_exporter"/>
</dbReference>
<dbReference type="InterPro" id="IPR003439">
    <property type="entry name" value="ABC_transporter-like_ATP-bd"/>
</dbReference>
<dbReference type="InterPro" id="IPR027417">
    <property type="entry name" value="P-loop_NTPase"/>
</dbReference>
<feature type="transmembrane region" description="Helical" evidence="7">
    <location>
        <begin position="60"/>
        <end position="84"/>
    </location>
</feature>
<evidence type="ECO:0000256" key="6">
    <source>
        <dbReference type="ARBA" id="ARBA00023136"/>
    </source>
</evidence>
<sequence length="594" mass="63971">MKNLARTARWLLTLAWQADRARLLKAIVLLTLGYLATPGIALALGAFTDNLLDGRLGATFVIGVLIALVLVAELMMGHFAHLYYYEVGELAESRINSELIRYVNGTPGVEHLDNAKFADTVTLVREEIQKARAYIEALLQVVLLGGQLILTTVILASLEPWLLLLPLGALPPVIMGRYAQRSIDRSRDAAVEQNRLARHLLHVATSSSSAKEARILGAEAALKRRHERSWREATAKLWRGQLAGAALRALGQVTFAAAVCATVYLVLLQAVRGLVTVGDVVLVITLAVQVNAQVAAALSVLSTLHAAGHTLRRLDSLKTWPTREPRTPAAVRPVPARLRHGIRLEAVSFSYPGSDRPVLREVDLDLPAGRTVALVGENGAGKSTLVKLLCGLYEPTAGRILVDGVDLREMPPEEWRSAISTLFQDFARLEFTLRENVGVGDLARMGNDDVLTDVLGRAGAEPIVRRVPGGLDGALGHGYTDGAELSGGQWQTLGLARSALRDQPLMLVLDEPAAALDAAAEHATFEQYAGSAGEVGSNGGVTLFVSHRFSTVRMADRIVVLEGGRVAEIGDHAELLASRGLYADLFELQARSYS</sequence>
<dbReference type="Gene3D" id="1.20.1560.10">
    <property type="entry name" value="ABC transporter type 1, transmembrane domain"/>
    <property type="match status" value="1"/>
</dbReference>
<dbReference type="GO" id="GO:0005524">
    <property type="term" value="F:ATP binding"/>
    <property type="evidence" value="ECO:0007669"/>
    <property type="project" value="UniProtKB-KW"/>
</dbReference>
<proteinExistence type="predicted"/>
<keyword evidence="3" id="KW-0547">Nucleotide-binding</keyword>
<dbReference type="Pfam" id="PF00664">
    <property type="entry name" value="ABC_membrane"/>
    <property type="match status" value="1"/>
</dbReference>
<evidence type="ECO:0000313" key="10">
    <source>
        <dbReference type="EMBL" id="MBE1574367.1"/>
    </source>
</evidence>
<feature type="domain" description="ABC transporter" evidence="8">
    <location>
        <begin position="342"/>
        <end position="588"/>
    </location>
</feature>
<reference evidence="10 11" key="1">
    <citation type="submission" date="2020-10" db="EMBL/GenBank/DDBJ databases">
        <title>Sequencing the genomes of 1000 actinobacteria strains.</title>
        <authorList>
            <person name="Klenk H.-P."/>
        </authorList>
    </citation>
    <scope>NUCLEOTIDE SEQUENCE [LARGE SCALE GENOMIC DNA]</scope>
    <source>
        <strain evidence="10 11">DSM 46661</strain>
    </source>
</reference>
<feature type="transmembrane region" description="Helical" evidence="7">
    <location>
        <begin position="133"/>
        <end position="155"/>
    </location>
</feature>
<gene>
    <name evidence="10" type="ORF">H4W30_001396</name>
</gene>
<dbReference type="SUPFAM" id="SSF52540">
    <property type="entry name" value="P-loop containing nucleoside triphosphate hydrolases"/>
    <property type="match status" value="1"/>
</dbReference>
<dbReference type="PROSITE" id="PS50929">
    <property type="entry name" value="ABC_TM1F"/>
    <property type="match status" value="1"/>
</dbReference>
<evidence type="ECO:0000256" key="5">
    <source>
        <dbReference type="ARBA" id="ARBA00022989"/>
    </source>
</evidence>
<keyword evidence="11" id="KW-1185">Reference proteome</keyword>
<dbReference type="EMBL" id="JADBEJ010000001">
    <property type="protein sequence ID" value="MBE1574367.1"/>
    <property type="molecule type" value="Genomic_DNA"/>
</dbReference>
<feature type="transmembrane region" description="Helical" evidence="7">
    <location>
        <begin position="280"/>
        <end position="304"/>
    </location>
</feature>
<keyword evidence="6 7" id="KW-0472">Membrane</keyword>
<dbReference type="Proteomes" id="UP000656548">
    <property type="component" value="Unassembled WGS sequence"/>
</dbReference>
<comment type="subcellular location">
    <subcellularLocation>
        <location evidence="1">Cell membrane</location>
        <topology evidence="1">Multi-pass membrane protein</topology>
    </subcellularLocation>
</comment>
<comment type="caution">
    <text evidence="10">The sequence shown here is derived from an EMBL/GenBank/DDBJ whole genome shotgun (WGS) entry which is preliminary data.</text>
</comment>
<evidence type="ECO:0000256" key="4">
    <source>
        <dbReference type="ARBA" id="ARBA00022840"/>
    </source>
</evidence>
<dbReference type="PANTHER" id="PTHR24221:SF646">
    <property type="entry name" value="HAEMOLYSIN SECRETION ATP-BINDING PROTEIN"/>
    <property type="match status" value="1"/>
</dbReference>
<dbReference type="PROSITE" id="PS50893">
    <property type="entry name" value="ABC_TRANSPORTER_2"/>
    <property type="match status" value="1"/>
</dbReference>
<evidence type="ECO:0000313" key="11">
    <source>
        <dbReference type="Proteomes" id="UP000656548"/>
    </source>
</evidence>
<feature type="transmembrane region" description="Helical" evidence="7">
    <location>
        <begin position="245"/>
        <end position="268"/>
    </location>
</feature>
<accession>A0ABR9L162</accession>
<evidence type="ECO:0000256" key="1">
    <source>
        <dbReference type="ARBA" id="ARBA00004651"/>
    </source>
</evidence>
<organism evidence="10 11">
    <name type="scientific">Amycolatopsis roodepoortensis</name>
    <dbReference type="NCBI Taxonomy" id="700274"/>
    <lineage>
        <taxon>Bacteria</taxon>
        <taxon>Bacillati</taxon>
        <taxon>Actinomycetota</taxon>
        <taxon>Actinomycetes</taxon>
        <taxon>Pseudonocardiales</taxon>
        <taxon>Pseudonocardiaceae</taxon>
        <taxon>Amycolatopsis</taxon>
    </lineage>
</organism>
<dbReference type="SMART" id="SM00382">
    <property type="entry name" value="AAA"/>
    <property type="match status" value="1"/>
</dbReference>
<evidence type="ECO:0000256" key="3">
    <source>
        <dbReference type="ARBA" id="ARBA00022741"/>
    </source>
</evidence>
<dbReference type="Gene3D" id="3.40.50.300">
    <property type="entry name" value="P-loop containing nucleotide triphosphate hydrolases"/>
    <property type="match status" value="1"/>
</dbReference>
<dbReference type="SUPFAM" id="SSF90123">
    <property type="entry name" value="ABC transporter transmembrane region"/>
    <property type="match status" value="1"/>
</dbReference>
<feature type="domain" description="ABC transmembrane type-1" evidence="9">
    <location>
        <begin position="26"/>
        <end position="306"/>
    </location>
</feature>
<dbReference type="Pfam" id="PF00005">
    <property type="entry name" value="ABC_tran"/>
    <property type="match status" value="1"/>
</dbReference>
<name>A0ABR9L162_9PSEU</name>